<dbReference type="Pfam" id="PF00069">
    <property type="entry name" value="Pkinase"/>
    <property type="match status" value="1"/>
</dbReference>
<dbReference type="PANTHER" id="PTHR43289:SF34">
    <property type="entry name" value="SERINE_THREONINE-PROTEIN KINASE YBDM-RELATED"/>
    <property type="match status" value="1"/>
</dbReference>
<keyword evidence="3 6" id="KW-0418">Kinase</keyword>
<dbReference type="GO" id="GO:0004674">
    <property type="term" value="F:protein serine/threonine kinase activity"/>
    <property type="evidence" value="ECO:0007669"/>
    <property type="project" value="UniProtKB-EC"/>
</dbReference>
<dbReference type="SMART" id="SM00220">
    <property type="entry name" value="S_TKc"/>
    <property type="match status" value="1"/>
</dbReference>
<gene>
    <name evidence="6" type="ORF">CMC5_036940</name>
</gene>
<protein>
    <submittedName>
        <fullName evidence="6">Protein kinase</fullName>
        <ecNumber evidence="6">2.7.11.1</ecNumber>
    </submittedName>
</protein>
<evidence type="ECO:0000256" key="1">
    <source>
        <dbReference type="ARBA" id="ARBA00022679"/>
    </source>
</evidence>
<dbReference type="Gene3D" id="3.30.200.20">
    <property type="entry name" value="Phosphorylase Kinase, domain 1"/>
    <property type="match status" value="1"/>
</dbReference>
<evidence type="ECO:0000256" key="4">
    <source>
        <dbReference type="ARBA" id="ARBA00022840"/>
    </source>
</evidence>
<proteinExistence type="predicted"/>
<dbReference type="EC" id="2.7.11.1" evidence="6"/>
<dbReference type="EMBL" id="CP012159">
    <property type="protein sequence ID" value="AKT39547.1"/>
    <property type="molecule type" value="Genomic_DNA"/>
</dbReference>
<evidence type="ECO:0000259" key="5">
    <source>
        <dbReference type="PROSITE" id="PS50011"/>
    </source>
</evidence>
<dbReference type="GO" id="GO:0005524">
    <property type="term" value="F:ATP binding"/>
    <property type="evidence" value="ECO:0007669"/>
    <property type="project" value="UniProtKB-KW"/>
</dbReference>
<keyword evidence="1 6" id="KW-0808">Transferase</keyword>
<dbReference type="SUPFAM" id="SSF56112">
    <property type="entry name" value="Protein kinase-like (PK-like)"/>
    <property type="match status" value="1"/>
</dbReference>
<dbReference type="STRING" id="52.CMC5_036940"/>
<sequence>MVQVVGGQGRGPLPSYLDEIEELPPLGVGSEIPSQVVPGVVYRVEQVAGEGAMSVAYYALRAAPEGEIPVVLKVLRPWFVRRGGGTAELIVSKEAVALGRLNAHVPPTPFVVRLLDAGSAVMTMASGEGVALPWLVLEYVHGGAEGTTLTQRVEHSLRTTGAAFDPGRAAHAVQCLTAGLSAVHAVGVIHRDLKPDNVLCCGFGEDEIFKIADFGVARPAGFSGTFGGTMLGTLGYAAPELTAYEQQALGPASDIFSLAALIYYLLTGEEYFDVLNPGQALAAMCSKERRSVRDALGLSPALRASDAACRSIDFALAAATSHVIGKRPQRADALSAMVVPWLRDARPEALGSGTGAALRLDRLRAREEMAQVAPWTWTMVRGFGASGRGGAGEETRVVRSAAWDGDGRCMAATTAGLSFWDGSAWADVDTSGLPDPAGVRLTRRVGAGRWLVVADDAIFATYTPEGLGELRHLGGMRTRFELMSGDFEDLAVLVGQAPGEEPMLCALSGKRWLKPLPLKGVAVVMAMARVDDTHWLVAGRGVDGRGVVVLYAPLDWEVRPLAAPGVRAFLACAGRHELGLGLSTGAEGAALWFRDGATVTELVEVGRDISAVALDAMGRGWAASAGRIWVHRDQGEGGGSQPGRWGCIWRDEAWTAPIVSLFTDLGTVIAMTADGGIIEGRAQR</sequence>
<dbReference type="OrthoDB" id="5482862at2"/>
<evidence type="ECO:0000313" key="6">
    <source>
        <dbReference type="EMBL" id="AKT39547.1"/>
    </source>
</evidence>
<evidence type="ECO:0000256" key="2">
    <source>
        <dbReference type="ARBA" id="ARBA00022741"/>
    </source>
</evidence>
<feature type="domain" description="Protein kinase" evidence="5">
    <location>
        <begin position="42"/>
        <end position="342"/>
    </location>
</feature>
<dbReference type="RefSeq" id="WP_050431612.1">
    <property type="nucleotide sequence ID" value="NZ_CP012159.1"/>
</dbReference>
<dbReference type="KEGG" id="ccro:CMC5_036940"/>
<dbReference type="Proteomes" id="UP000067626">
    <property type="component" value="Chromosome"/>
</dbReference>
<keyword evidence="4" id="KW-0067">ATP-binding</keyword>
<keyword evidence="2" id="KW-0547">Nucleotide-binding</keyword>
<name>A0A0K1EFS7_CHOCO</name>
<organism evidence="6 7">
    <name type="scientific">Chondromyces crocatus</name>
    <dbReference type="NCBI Taxonomy" id="52"/>
    <lineage>
        <taxon>Bacteria</taxon>
        <taxon>Pseudomonadati</taxon>
        <taxon>Myxococcota</taxon>
        <taxon>Polyangia</taxon>
        <taxon>Polyangiales</taxon>
        <taxon>Polyangiaceae</taxon>
        <taxon>Chondromyces</taxon>
    </lineage>
</organism>
<dbReference type="CDD" id="cd14014">
    <property type="entry name" value="STKc_PknB_like"/>
    <property type="match status" value="1"/>
</dbReference>
<dbReference type="PANTHER" id="PTHR43289">
    <property type="entry name" value="MITOGEN-ACTIVATED PROTEIN KINASE KINASE KINASE 20-RELATED"/>
    <property type="match status" value="1"/>
</dbReference>
<dbReference type="AlphaFoldDB" id="A0A0K1EFS7"/>
<accession>A0A0K1EFS7</accession>
<dbReference type="PROSITE" id="PS00108">
    <property type="entry name" value="PROTEIN_KINASE_ST"/>
    <property type="match status" value="1"/>
</dbReference>
<keyword evidence="7" id="KW-1185">Reference proteome</keyword>
<dbReference type="Gene3D" id="1.10.510.10">
    <property type="entry name" value="Transferase(Phosphotransferase) domain 1"/>
    <property type="match status" value="1"/>
</dbReference>
<dbReference type="InterPro" id="IPR008271">
    <property type="entry name" value="Ser/Thr_kinase_AS"/>
</dbReference>
<dbReference type="InterPro" id="IPR011009">
    <property type="entry name" value="Kinase-like_dom_sf"/>
</dbReference>
<dbReference type="PROSITE" id="PS50011">
    <property type="entry name" value="PROTEIN_KINASE_DOM"/>
    <property type="match status" value="1"/>
</dbReference>
<evidence type="ECO:0000313" key="7">
    <source>
        <dbReference type="Proteomes" id="UP000067626"/>
    </source>
</evidence>
<dbReference type="InterPro" id="IPR000719">
    <property type="entry name" value="Prot_kinase_dom"/>
</dbReference>
<evidence type="ECO:0000256" key="3">
    <source>
        <dbReference type="ARBA" id="ARBA00022777"/>
    </source>
</evidence>
<reference evidence="6 7" key="1">
    <citation type="submission" date="2015-07" db="EMBL/GenBank/DDBJ databases">
        <title>Genome analysis of myxobacterium Chondromyces crocatus Cm c5 reveals a high potential for natural compound synthesis and the genetic basis for the loss of fruiting body formation.</title>
        <authorList>
            <person name="Zaburannyi N."/>
            <person name="Bunk B."/>
            <person name="Maier J."/>
            <person name="Overmann J."/>
            <person name="Mueller R."/>
        </authorList>
    </citation>
    <scope>NUCLEOTIDE SEQUENCE [LARGE SCALE GENOMIC DNA]</scope>
    <source>
        <strain evidence="6 7">Cm c5</strain>
    </source>
</reference>